<dbReference type="InterPro" id="IPR002575">
    <property type="entry name" value="Aminoglycoside_PTrfase"/>
</dbReference>
<proteinExistence type="predicted"/>
<gene>
    <name evidence="3" type="ORF">CryarDRAFT_2968</name>
</gene>
<comment type="caution">
    <text evidence="3">The sequence shown here is derived from an EMBL/GenBank/DDBJ whole genome shotgun (WGS) entry which is preliminary data.</text>
</comment>
<keyword evidence="3" id="KW-0808">Transferase</keyword>
<sequence length="270" mass="29951">MTATYTAGGPGGSGPSAPSFLQDDPHRPVVRIGDTVRRPLHAWSATVHELLLHLEAVGFPYSPRFLGIDADGREVLTYLDGESGGAAWHRVVADAGLVAMARLLREYHDAVRDFRPAAPAGWAADDGTFEVGELVCHGDFGPWNLVWRGDRPIGILDWDYVYPGPPVHDVAYALEYVAPFRDDRYSCESLHHPVPPDRRRRLETFAGGYGLTTVDGLVDEVIEQQRNVWRRARQLAAEGRQPQLAWQESGVLDLAGERLAWSRANRHLFG</sequence>
<evidence type="ECO:0000256" key="1">
    <source>
        <dbReference type="SAM" id="MobiDB-lite"/>
    </source>
</evidence>
<dbReference type="RefSeq" id="WP_211247451.1">
    <property type="nucleotide sequence ID" value="NZ_KK073874.1"/>
</dbReference>
<dbReference type="Pfam" id="PF01636">
    <property type="entry name" value="APH"/>
    <property type="match status" value="1"/>
</dbReference>
<evidence type="ECO:0000313" key="3">
    <source>
        <dbReference type="EMBL" id="EXG81847.1"/>
    </source>
</evidence>
<dbReference type="InterPro" id="IPR011009">
    <property type="entry name" value="Kinase-like_dom_sf"/>
</dbReference>
<dbReference type="PATRIC" id="fig|927661.3.peg.2928"/>
<reference evidence="3 4" key="1">
    <citation type="submission" date="2013-07" db="EMBL/GenBank/DDBJ databases">
        <authorList>
            <consortium name="DOE Joint Genome Institute"/>
            <person name="Eisen J."/>
            <person name="Huntemann M."/>
            <person name="Han J."/>
            <person name="Chen A."/>
            <person name="Kyrpides N."/>
            <person name="Mavromatis K."/>
            <person name="Markowitz V."/>
            <person name="Palaniappan K."/>
            <person name="Ivanova N."/>
            <person name="Schaumberg A."/>
            <person name="Pati A."/>
            <person name="Liolios K."/>
            <person name="Nordberg H.P."/>
            <person name="Cantor M.N."/>
            <person name="Hua S.X."/>
            <person name="Woyke T."/>
        </authorList>
    </citation>
    <scope>NUCLEOTIDE SEQUENCE [LARGE SCALE GENOMIC DNA]</scope>
    <source>
        <strain evidence="3 4">DSM 44712</strain>
    </source>
</reference>
<keyword evidence="3" id="KW-0418">Kinase</keyword>
<dbReference type="SUPFAM" id="SSF56112">
    <property type="entry name" value="Protein kinase-like (PK-like)"/>
    <property type="match status" value="1"/>
</dbReference>
<evidence type="ECO:0000259" key="2">
    <source>
        <dbReference type="Pfam" id="PF01636"/>
    </source>
</evidence>
<organism evidence="3 4">
    <name type="scientific">Cryptosporangium arvum DSM 44712</name>
    <dbReference type="NCBI Taxonomy" id="927661"/>
    <lineage>
        <taxon>Bacteria</taxon>
        <taxon>Bacillati</taxon>
        <taxon>Actinomycetota</taxon>
        <taxon>Actinomycetes</taxon>
        <taxon>Cryptosporangiales</taxon>
        <taxon>Cryptosporangiaceae</taxon>
        <taxon>Cryptosporangium</taxon>
    </lineage>
</organism>
<dbReference type="AlphaFoldDB" id="A0A010ZX92"/>
<dbReference type="GO" id="GO:0016301">
    <property type="term" value="F:kinase activity"/>
    <property type="evidence" value="ECO:0007669"/>
    <property type="project" value="UniProtKB-KW"/>
</dbReference>
<dbReference type="EMBL" id="JFBT01000001">
    <property type="protein sequence ID" value="EXG81847.1"/>
    <property type="molecule type" value="Genomic_DNA"/>
</dbReference>
<protein>
    <submittedName>
        <fullName evidence="3">Putative homoserine kinase type II (Protein kinase fold)</fullName>
    </submittedName>
</protein>
<dbReference type="HOGENOM" id="CLU_066396_0_0_11"/>
<feature type="domain" description="Aminoglycoside phosphotransferase" evidence="2">
    <location>
        <begin position="134"/>
        <end position="180"/>
    </location>
</feature>
<name>A0A010ZX92_9ACTN</name>
<keyword evidence="4" id="KW-1185">Reference proteome</keyword>
<dbReference type="Gene3D" id="3.90.1200.10">
    <property type="match status" value="1"/>
</dbReference>
<evidence type="ECO:0000313" key="4">
    <source>
        <dbReference type="Proteomes" id="UP000021053"/>
    </source>
</evidence>
<accession>A0A010ZX92</accession>
<dbReference type="Proteomes" id="UP000021053">
    <property type="component" value="Unassembled WGS sequence"/>
</dbReference>
<feature type="region of interest" description="Disordered" evidence="1">
    <location>
        <begin position="1"/>
        <end position="25"/>
    </location>
</feature>